<keyword evidence="2" id="KW-0378">Hydrolase</keyword>
<evidence type="ECO:0000259" key="1">
    <source>
        <dbReference type="Pfam" id="PF19778"/>
    </source>
</evidence>
<sequence length="383" mass="43743">VFIAYYPHPKSCIYKLNSSITKSGEVTDTFREDLKNNNLKQLPDELEPLTDAIYKRVQSIFDSKALDDMIGNGSKLQTPPNTLNDNFSKKEFQELWKRINHKYAYKVQFDSNELIEKAVQAINRELEVTQLTYVITKGVQKDELKKDDVVSGEMLQKKASQTDRLTTDVVSHVKYDLIGKIASGTTLTRKTVATILTKIRPVKFDMFKANPEEFITKVTRLILEQKATMIVEHISYNQVDGEYDSSIFTQEKHTSMDKAFKAQKSILDYVFTDGIAEKSNERKFVESLDISDEVAVYAKLPKGFHIPTPVGNYSPDWAIAFEKDKVKHIYFIAETKGSMSSMELREIEKNKIACAEKLFEQLSNSGVKYGKIDSYDTLMSLVK</sequence>
<evidence type="ECO:0000313" key="3">
    <source>
        <dbReference type="Proteomes" id="UP000283369"/>
    </source>
</evidence>
<dbReference type="Pfam" id="PF19778">
    <property type="entry name" value="RE_endonuc"/>
    <property type="match status" value="1"/>
</dbReference>
<feature type="non-terminal residue" evidence="2">
    <location>
        <position position="1"/>
    </location>
</feature>
<reference evidence="2 3" key="1">
    <citation type="submission" date="2018-08" db="EMBL/GenBank/DDBJ databases">
        <title>A genome reference for cultivated species of the human gut microbiota.</title>
        <authorList>
            <person name="Zou Y."/>
            <person name="Xue W."/>
            <person name="Luo G."/>
        </authorList>
    </citation>
    <scope>NUCLEOTIDE SEQUENCE [LARGE SCALE GENOMIC DNA]</scope>
    <source>
        <strain evidence="2 3">AF14-7</strain>
    </source>
</reference>
<feature type="domain" description="Type III restriction enzyme C-terminal endonuclease" evidence="1">
    <location>
        <begin position="267"/>
        <end position="372"/>
    </location>
</feature>
<evidence type="ECO:0000313" key="2">
    <source>
        <dbReference type="EMBL" id="RGV03071.1"/>
    </source>
</evidence>
<proteinExistence type="predicted"/>
<comment type="caution">
    <text evidence="2">The sequence shown here is derived from an EMBL/GenBank/DDBJ whole genome shotgun (WGS) entry which is preliminary data.</text>
</comment>
<dbReference type="AlphaFoldDB" id="A0A412VCT2"/>
<name>A0A412VCT2_9BACE</name>
<dbReference type="Proteomes" id="UP000283369">
    <property type="component" value="Unassembled WGS sequence"/>
</dbReference>
<dbReference type="EMBL" id="QRYV01000124">
    <property type="protein sequence ID" value="RGV03071.1"/>
    <property type="molecule type" value="Genomic_DNA"/>
</dbReference>
<protein>
    <submittedName>
        <fullName evidence="2">Restriction endonuclease subunit R</fullName>
    </submittedName>
</protein>
<dbReference type="GO" id="GO:0015668">
    <property type="term" value="F:type III site-specific deoxyribonuclease activity"/>
    <property type="evidence" value="ECO:0007669"/>
    <property type="project" value="InterPro"/>
</dbReference>
<organism evidence="2 3">
    <name type="scientific">Bacteroides xylanisolvens</name>
    <dbReference type="NCBI Taxonomy" id="371601"/>
    <lineage>
        <taxon>Bacteria</taxon>
        <taxon>Pseudomonadati</taxon>
        <taxon>Bacteroidota</taxon>
        <taxon>Bacteroidia</taxon>
        <taxon>Bacteroidales</taxon>
        <taxon>Bacteroidaceae</taxon>
        <taxon>Bacteroides</taxon>
    </lineage>
</organism>
<dbReference type="InterPro" id="IPR045572">
    <property type="entry name" value="RE_endonuc_C"/>
</dbReference>
<gene>
    <name evidence="2" type="ORF">DWW25_25710</name>
</gene>
<accession>A0A412VCT2</accession>
<keyword evidence="2" id="KW-0540">Nuclease</keyword>
<keyword evidence="2" id="KW-0255">Endonuclease</keyword>